<evidence type="ECO:0000259" key="1">
    <source>
        <dbReference type="Pfam" id="PF04993"/>
    </source>
</evidence>
<gene>
    <name evidence="2" type="ORF">B0I08_10438</name>
</gene>
<dbReference type="Pfam" id="PF04993">
    <property type="entry name" value="TfoX_N"/>
    <property type="match status" value="1"/>
</dbReference>
<dbReference type="Gene3D" id="3.30.1460.30">
    <property type="entry name" value="YgaC/TfoX-N like chaperone"/>
    <property type="match status" value="1"/>
</dbReference>
<organism evidence="2 3">
    <name type="scientific">Glaciihabitans tibetensis</name>
    <dbReference type="NCBI Taxonomy" id="1266600"/>
    <lineage>
        <taxon>Bacteria</taxon>
        <taxon>Bacillati</taxon>
        <taxon>Actinomycetota</taxon>
        <taxon>Actinomycetes</taxon>
        <taxon>Micrococcales</taxon>
        <taxon>Microbacteriaceae</taxon>
        <taxon>Glaciihabitans</taxon>
    </lineage>
</organism>
<protein>
    <submittedName>
        <fullName evidence="2">TfoX-like protein</fullName>
    </submittedName>
</protein>
<proteinExistence type="predicted"/>
<comment type="caution">
    <text evidence="2">The sequence shown here is derived from an EMBL/GenBank/DDBJ whole genome shotgun (WGS) entry which is preliminary data.</text>
</comment>
<dbReference type="InterPro" id="IPR007076">
    <property type="entry name" value="TfoX_N"/>
</dbReference>
<reference evidence="2 3" key="1">
    <citation type="submission" date="2018-03" db="EMBL/GenBank/DDBJ databases">
        <title>Genomic Encyclopedia of Type Strains, Phase III (KMG-III): the genomes of soil and plant-associated and newly described type strains.</title>
        <authorList>
            <person name="Whitman W."/>
        </authorList>
    </citation>
    <scope>NUCLEOTIDE SEQUENCE [LARGE SCALE GENOMIC DNA]</scope>
    <source>
        <strain evidence="2 3">CGMCC 1.12484</strain>
    </source>
</reference>
<evidence type="ECO:0000313" key="3">
    <source>
        <dbReference type="Proteomes" id="UP000237983"/>
    </source>
</evidence>
<sequence>MTEHSHVSRDALAQRIRAALASRDSVREVPMFGGLSFMVDDRLAVAAGREGDLLVHIDPTPYDALLREGGAPAFMGEDRPMGHGWLSVPVEAIRDDARLAYWVEVGIGSRLTSG</sequence>
<dbReference type="RefSeq" id="WP_245884708.1">
    <property type="nucleotide sequence ID" value="NZ_PVTL01000004.1"/>
</dbReference>
<evidence type="ECO:0000313" key="2">
    <source>
        <dbReference type="EMBL" id="PRY68336.1"/>
    </source>
</evidence>
<dbReference type="SUPFAM" id="SSF159894">
    <property type="entry name" value="YgaC/TfoX-N like"/>
    <property type="match status" value="1"/>
</dbReference>
<feature type="domain" description="TfoX N-terminal" evidence="1">
    <location>
        <begin position="20"/>
        <end position="106"/>
    </location>
</feature>
<accession>A0A2T0VDT3</accession>
<dbReference type="AlphaFoldDB" id="A0A2T0VDT3"/>
<name>A0A2T0VDT3_9MICO</name>
<keyword evidence="3" id="KW-1185">Reference proteome</keyword>
<dbReference type="EMBL" id="PVTL01000004">
    <property type="protein sequence ID" value="PRY68336.1"/>
    <property type="molecule type" value="Genomic_DNA"/>
</dbReference>
<dbReference type="Proteomes" id="UP000237983">
    <property type="component" value="Unassembled WGS sequence"/>
</dbReference>